<reference evidence="2" key="3">
    <citation type="submission" date="2023-05" db="EMBL/GenBank/DDBJ databases">
        <authorList>
            <person name="Smith C.H."/>
        </authorList>
    </citation>
    <scope>NUCLEOTIDE SEQUENCE</scope>
    <source>
        <strain evidence="2">CHS0354</strain>
        <tissue evidence="2">Mantle</tissue>
    </source>
</reference>
<gene>
    <name evidence="2" type="ORF">CHS0354_024931</name>
</gene>
<dbReference type="EMBL" id="JAEAOA010001475">
    <property type="protein sequence ID" value="KAK3585019.1"/>
    <property type="molecule type" value="Genomic_DNA"/>
</dbReference>
<evidence type="ECO:0000313" key="2">
    <source>
        <dbReference type="EMBL" id="KAK3585019.1"/>
    </source>
</evidence>
<reference evidence="2" key="1">
    <citation type="journal article" date="2021" name="Genome Biol. Evol.">
        <title>A High-Quality Reference Genome for a Parasitic Bivalve with Doubly Uniparental Inheritance (Bivalvia: Unionida).</title>
        <authorList>
            <person name="Smith C.H."/>
        </authorList>
    </citation>
    <scope>NUCLEOTIDE SEQUENCE</scope>
    <source>
        <strain evidence="2">CHS0354</strain>
    </source>
</reference>
<name>A0AAE0S4K9_9BIVA</name>
<evidence type="ECO:0000313" key="3">
    <source>
        <dbReference type="Proteomes" id="UP001195483"/>
    </source>
</evidence>
<evidence type="ECO:0000256" key="1">
    <source>
        <dbReference type="SAM" id="MobiDB-lite"/>
    </source>
</evidence>
<feature type="region of interest" description="Disordered" evidence="1">
    <location>
        <begin position="1"/>
        <end position="21"/>
    </location>
</feature>
<sequence length="63" mass="7504">MRSTDTYRACSATMEEPGRRRVQTAIQKYHRQENIRNMSRLDKVVCVNNELRKPMKLYRATNS</sequence>
<comment type="caution">
    <text evidence="2">The sequence shown here is derived from an EMBL/GenBank/DDBJ whole genome shotgun (WGS) entry which is preliminary data.</text>
</comment>
<dbReference type="AlphaFoldDB" id="A0AAE0S4K9"/>
<dbReference type="Proteomes" id="UP001195483">
    <property type="component" value="Unassembled WGS sequence"/>
</dbReference>
<accession>A0AAE0S4K9</accession>
<proteinExistence type="predicted"/>
<reference evidence="2" key="2">
    <citation type="journal article" date="2021" name="Genome Biol. Evol.">
        <title>Developing a high-quality reference genome for a parasitic bivalve with doubly uniparental inheritance (Bivalvia: Unionida).</title>
        <authorList>
            <person name="Smith C.H."/>
        </authorList>
    </citation>
    <scope>NUCLEOTIDE SEQUENCE</scope>
    <source>
        <strain evidence="2">CHS0354</strain>
        <tissue evidence="2">Mantle</tissue>
    </source>
</reference>
<protein>
    <submittedName>
        <fullName evidence="2">Uncharacterized protein</fullName>
    </submittedName>
</protein>
<keyword evidence="3" id="KW-1185">Reference proteome</keyword>
<organism evidence="2 3">
    <name type="scientific">Potamilus streckersoni</name>
    <dbReference type="NCBI Taxonomy" id="2493646"/>
    <lineage>
        <taxon>Eukaryota</taxon>
        <taxon>Metazoa</taxon>
        <taxon>Spiralia</taxon>
        <taxon>Lophotrochozoa</taxon>
        <taxon>Mollusca</taxon>
        <taxon>Bivalvia</taxon>
        <taxon>Autobranchia</taxon>
        <taxon>Heteroconchia</taxon>
        <taxon>Palaeoheterodonta</taxon>
        <taxon>Unionida</taxon>
        <taxon>Unionoidea</taxon>
        <taxon>Unionidae</taxon>
        <taxon>Ambleminae</taxon>
        <taxon>Lampsilini</taxon>
        <taxon>Potamilus</taxon>
    </lineage>
</organism>